<dbReference type="Proteomes" id="UP000466104">
    <property type="component" value="Unassembled WGS sequence"/>
</dbReference>
<dbReference type="InterPro" id="IPR019874">
    <property type="entry name" value="RF_methyltr_PrmC"/>
</dbReference>
<dbReference type="CDD" id="cd02440">
    <property type="entry name" value="AdoMet_MTases"/>
    <property type="match status" value="1"/>
</dbReference>
<dbReference type="EMBL" id="VUMG01000002">
    <property type="protein sequence ID" value="MSS45413.1"/>
    <property type="molecule type" value="Genomic_DNA"/>
</dbReference>
<evidence type="ECO:0000259" key="6">
    <source>
        <dbReference type="Pfam" id="PF05175"/>
    </source>
</evidence>
<dbReference type="GO" id="GO:0032259">
    <property type="term" value="P:methylation"/>
    <property type="evidence" value="ECO:0007669"/>
    <property type="project" value="UniProtKB-KW"/>
</dbReference>
<feature type="domain" description="Release factor glutamine methyltransferase N-terminal" evidence="7">
    <location>
        <begin position="9"/>
        <end position="76"/>
    </location>
</feature>
<evidence type="ECO:0000256" key="5">
    <source>
        <dbReference type="HAMAP-Rule" id="MF_02126"/>
    </source>
</evidence>
<evidence type="ECO:0000313" key="8">
    <source>
        <dbReference type="EMBL" id="MSS45413.1"/>
    </source>
</evidence>
<dbReference type="PANTHER" id="PTHR18895:SF74">
    <property type="entry name" value="MTRF1L RELEASE FACTOR GLUTAMINE METHYLTRANSFERASE"/>
    <property type="match status" value="1"/>
</dbReference>
<dbReference type="Gene3D" id="1.10.8.10">
    <property type="entry name" value="DNA helicase RuvA subunit, C-terminal domain"/>
    <property type="match status" value="1"/>
</dbReference>
<dbReference type="NCBIfam" id="TIGR03534">
    <property type="entry name" value="RF_mod_PrmC"/>
    <property type="match status" value="1"/>
</dbReference>
<protein>
    <recommendedName>
        <fullName evidence="5">Release factor glutamine methyltransferase</fullName>
        <shortName evidence="5">RF MTase</shortName>
        <ecNumber evidence="5">2.1.1.297</ecNumber>
    </recommendedName>
    <alternativeName>
        <fullName evidence="5">N5-glutamine methyltransferase PrmC</fullName>
    </alternativeName>
    <alternativeName>
        <fullName evidence="5">Protein-(glutamine-N5) MTase PrmC</fullName>
    </alternativeName>
    <alternativeName>
        <fullName evidence="5">Protein-glutamine N-methyltransferase PrmC</fullName>
    </alternativeName>
</protein>
<dbReference type="InterPro" id="IPR002052">
    <property type="entry name" value="DNA_methylase_N6_adenine_CS"/>
</dbReference>
<keyword evidence="1 5" id="KW-0489">Methyltransferase</keyword>
<dbReference type="Pfam" id="PF17827">
    <property type="entry name" value="PrmC_N"/>
    <property type="match status" value="1"/>
</dbReference>
<dbReference type="InterPro" id="IPR029063">
    <property type="entry name" value="SAM-dependent_MTases_sf"/>
</dbReference>
<comment type="similarity">
    <text evidence="5">Belongs to the protein N5-glutamine methyltransferase family. PrmC subfamily.</text>
</comment>
<gene>
    <name evidence="5 8" type="primary">prmC</name>
    <name evidence="8" type="ORF">FYJ43_05035</name>
</gene>
<dbReference type="GO" id="GO:0003676">
    <property type="term" value="F:nucleic acid binding"/>
    <property type="evidence" value="ECO:0007669"/>
    <property type="project" value="InterPro"/>
</dbReference>
<comment type="caution">
    <text evidence="5">Lacks conserved residue(s) required for the propagation of feature annotation.</text>
</comment>
<dbReference type="InterPro" id="IPR004556">
    <property type="entry name" value="HemK-like"/>
</dbReference>
<evidence type="ECO:0000256" key="2">
    <source>
        <dbReference type="ARBA" id="ARBA00022679"/>
    </source>
</evidence>
<evidence type="ECO:0000256" key="4">
    <source>
        <dbReference type="ARBA" id="ARBA00048391"/>
    </source>
</evidence>
<evidence type="ECO:0000313" key="9">
    <source>
        <dbReference type="Proteomes" id="UP000466104"/>
    </source>
</evidence>
<evidence type="ECO:0000256" key="1">
    <source>
        <dbReference type="ARBA" id="ARBA00022603"/>
    </source>
</evidence>
<reference evidence="8 9" key="1">
    <citation type="submission" date="2019-08" db="EMBL/GenBank/DDBJ databases">
        <title>In-depth cultivation of the pig gut microbiome towards novel bacterial diversity and tailored functional studies.</title>
        <authorList>
            <person name="Wylensek D."/>
            <person name="Hitch T.C.A."/>
            <person name="Clavel T."/>
        </authorList>
    </citation>
    <scope>NUCLEOTIDE SEQUENCE [LARGE SCALE GENOMIC DNA]</scope>
    <source>
        <strain evidence="8 9">WCA-380-WT-3A</strain>
    </source>
</reference>
<sequence>MADHSPSLLLAKATRRLATGGIDTPAADARMLLCEALGIHPSQLIGVAKVDADDEDRFNQMVDRRRAGEPTQYIVGHAWFRGLRLAVGPGVFIPRLETELVAERAIHESRRLVMSGACPSVIDLCTGTGAIALAVANEVPGCRVSAVEIDDDALVWARLNLRDTGVEVLSGDALRVPDDGRRFDVVVTNPPYLRRRDAPAIPHDVTDHEPDFALFSGDDGLDLPLRLVERAAELLMVGGLFIMEHDETQRDQLTTAMAASHMWEQIDDHDDLAGRPRFVTARRRCKDGHHG</sequence>
<evidence type="ECO:0000259" key="7">
    <source>
        <dbReference type="Pfam" id="PF17827"/>
    </source>
</evidence>
<keyword evidence="2 5" id="KW-0808">Transferase</keyword>
<organism evidence="8 9">
    <name type="scientific">Cutibacterium porci</name>
    <dbReference type="NCBI Taxonomy" id="2605781"/>
    <lineage>
        <taxon>Bacteria</taxon>
        <taxon>Bacillati</taxon>
        <taxon>Actinomycetota</taxon>
        <taxon>Actinomycetes</taxon>
        <taxon>Propionibacteriales</taxon>
        <taxon>Propionibacteriaceae</taxon>
        <taxon>Cutibacterium</taxon>
    </lineage>
</organism>
<feature type="binding site" evidence="5">
    <location>
        <position position="189"/>
    </location>
    <ligand>
        <name>S-adenosyl-L-methionine</name>
        <dbReference type="ChEBI" id="CHEBI:59789"/>
    </ligand>
</feature>
<feature type="domain" description="Methyltransferase small" evidence="6">
    <location>
        <begin position="120"/>
        <end position="196"/>
    </location>
</feature>
<dbReference type="PANTHER" id="PTHR18895">
    <property type="entry name" value="HEMK METHYLTRANSFERASE"/>
    <property type="match status" value="1"/>
</dbReference>
<dbReference type="EC" id="2.1.1.297" evidence="5"/>
<name>A0A7K0J672_9ACTN</name>
<comment type="caution">
    <text evidence="8">The sequence shown here is derived from an EMBL/GenBank/DDBJ whole genome shotgun (WGS) entry which is preliminary data.</text>
</comment>
<dbReference type="Gene3D" id="3.40.50.150">
    <property type="entry name" value="Vaccinia Virus protein VP39"/>
    <property type="match status" value="1"/>
</dbReference>
<accession>A0A7K0J672</accession>
<dbReference type="SUPFAM" id="SSF53335">
    <property type="entry name" value="S-adenosyl-L-methionine-dependent methyltransferases"/>
    <property type="match status" value="1"/>
</dbReference>
<proteinExistence type="inferred from homology"/>
<dbReference type="GO" id="GO:0102559">
    <property type="term" value="F:peptide chain release factor N(5)-glutamine methyltransferase activity"/>
    <property type="evidence" value="ECO:0007669"/>
    <property type="project" value="UniProtKB-EC"/>
</dbReference>
<dbReference type="InterPro" id="IPR007848">
    <property type="entry name" value="Small_mtfrase_dom"/>
</dbReference>
<keyword evidence="3 5" id="KW-0949">S-adenosyl-L-methionine</keyword>
<dbReference type="PROSITE" id="PS00092">
    <property type="entry name" value="N6_MTASE"/>
    <property type="match status" value="1"/>
</dbReference>
<dbReference type="InterPro" id="IPR040758">
    <property type="entry name" value="PrmC_N"/>
</dbReference>
<dbReference type="InterPro" id="IPR050320">
    <property type="entry name" value="N5-glutamine_MTase"/>
</dbReference>
<dbReference type="RefSeq" id="WP_154562599.1">
    <property type="nucleotide sequence ID" value="NZ_VUMG01000002.1"/>
</dbReference>
<comment type="catalytic activity">
    <reaction evidence="4 5">
        <text>L-glutaminyl-[peptide chain release factor] + S-adenosyl-L-methionine = N(5)-methyl-L-glutaminyl-[peptide chain release factor] + S-adenosyl-L-homocysteine + H(+)</text>
        <dbReference type="Rhea" id="RHEA:42896"/>
        <dbReference type="Rhea" id="RHEA-COMP:10271"/>
        <dbReference type="Rhea" id="RHEA-COMP:10272"/>
        <dbReference type="ChEBI" id="CHEBI:15378"/>
        <dbReference type="ChEBI" id="CHEBI:30011"/>
        <dbReference type="ChEBI" id="CHEBI:57856"/>
        <dbReference type="ChEBI" id="CHEBI:59789"/>
        <dbReference type="ChEBI" id="CHEBI:61891"/>
        <dbReference type="EC" id="2.1.1.297"/>
    </reaction>
</comment>
<evidence type="ECO:0000256" key="3">
    <source>
        <dbReference type="ARBA" id="ARBA00022691"/>
    </source>
</evidence>
<keyword evidence="9" id="KW-1185">Reference proteome</keyword>
<comment type="function">
    <text evidence="5">Methylates the class 1 translation termination release factors RF1/PrfA and RF2/PrfB on the glutamine residue of the universally conserved GGQ motif.</text>
</comment>
<dbReference type="NCBIfam" id="TIGR00536">
    <property type="entry name" value="hemK_fam"/>
    <property type="match status" value="1"/>
</dbReference>
<dbReference type="AlphaFoldDB" id="A0A7K0J672"/>
<dbReference type="Pfam" id="PF05175">
    <property type="entry name" value="MTS"/>
    <property type="match status" value="1"/>
</dbReference>
<feature type="binding site" evidence="5">
    <location>
        <position position="148"/>
    </location>
    <ligand>
        <name>S-adenosyl-L-methionine</name>
        <dbReference type="ChEBI" id="CHEBI:59789"/>
    </ligand>
</feature>
<feature type="binding site" evidence="5">
    <location>
        <begin position="189"/>
        <end position="192"/>
    </location>
    <ligand>
        <name>substrate</name>
    </ligand>
</feature>
<dbReference type="HAMAP" id="MF_02126">
    <property type="entry name" value="RF_methyltr_PrmC"/>
    <property type="match status" value="1"/>
</dbReference>